<name>A0A158DGX5_9BURK</name>
<dbReference type="Proteomes" id="UP000054851">
    <property type="component" value="Unassembled WGS sequence"/>
</dbReference>
<accession>A0A158DGX5</accession>
<organism evidence="1 2">
    <name type="scientific">Caballeronia hypogeia</name>
    <dbReference type="NCBI Taxonomy" id="1777140"/>
    <lineage>
        <taxon>Bacteria</taxon>
        <taxon>Pseudomonadati</taxon>
        <taxon>Pseudomonadota</taxon>
        <taxon>Betaproteobacteria</taxon>
        <taxon>Burkholderiales</taxon>
        <taxon>Burkholderiaceae</taxon>
        <taxon>Caballeronia</taxon>
    </lineage>
</organism>
<keyword evidence="2" id="KW-1185">Reference proteome</keyword>
<sequence length="143" mass="15196">MSNFTVVYAVNVPHYGRTQIEAPTAAEAIAVAKHRDPAEICTERDRSSAACARIVSITDDDGRSIAEGVTLDGAFMRYGGRAAWLLCEASPAMLESLQKMVARSDDLLHAIACPSGRNEHLVERLCAACHVAKAVIAAASGKN</sequence>
<dbReference type="EMBL" id="FCOA02000043">
    <property type="protein sequence ID" value="SAK93650.1"/>
    <property type="molecule type" value="Genomic_DNA"/>
</dbReference>
<dbReference type="RefSeq" id="WP_061171989.1">
    <property type="nucleotide sequence ID" value="NZ_FCOA02000043.1"/>
</dbReference>
<evidence type="ECO:0000313" key="2">
    <source>
        <dbReference type="Proteomes" id="UP000054851"/>
    </source>
</evidence>
<evidence type="ECO:0000313" key="1">
    <source>
        <dbReference type="EMBL" id="SAK93650.1"/>
    </source>
</evidence>
<dbReference type="OrthoDB" id="9131231at2"/>
<protein>
    <submittedName>
        <fullName evidence="1">Uncharacterized protein</fullName>
    </submittedName>
</protein>
<gene>
    <name evidence="1" type="ORF">AWB79_06983</name>
</gene>
<proteinExistence type="predicted"/>
<comment type="caution">
    <text evidence="1">The sequence shown here is derived from an EMBL/GenBank/DDBJ whole genome shotgun (WGS) entry which is preliminary data.</text>
</comment>
<reference evidence="1" key="1">
    <citation type="submission" date="2016-01" db="EMBL/GenBank/DDBJ databases">
        <authorList>
            <person name="Peeters C."/>
        </authorList>
    </citation>
    <scope>NUCLEOTIDE SEQUENCE</scope>
    <source>
        <strain evidence="1">LMG 29322</strain>
    </source>
</reference>
<dbReference type="AlphaFoldDB" id="A0A158DGX5"/>